<keyword evidence="3" id="KW-0472">Membrane</keyword>
<dbReference type="Gene3D" id="4.10.410.10">
    <property type="entry name" value="Pancreatic trypsin inhibitor Kunitz domain"/>
    <property type="match status" value="2"/>
</dbReference>
<evidence type="ECO:0000259" key="5">
    <source>
        <dbReference type="PROSITE" id="PS50279"/>
    </source>
</evidence>
<dbReference type="InterPro" id="IPR050098">
    <property type="entry name" value="TFPI/VKTCI-like"/>
</dbReference>
<dbReference type="InterPro" id="IPR002223">
    <property type="entry name" value="Kunitz_BPTI"/>
</dbReference>
<comment type="caution">
    <text evidence="6">The sequence shown here is derived from an EMBL/GenBank/DDBJ whole genome shotgun (WGS) entry which is preliminary data.</text>
</comment>
<evidence type="ECO:0000256" key="4">
    <source>
        <dbReference type="SAM" id="SignalP"/>
    </source>
</evidence>
<gene>
    <name evidence="6" type="ORF">GOODEAATRI_029023</name>
</gene>
<sequence length="215" mass="24165">MKKLMLLGIFLSALHISNSQKQDFCRLPSDAGQGTTFSFSVYYNYTTDQCLPFFYQGEGGNANRFQNERECLRNCSSSSEKSYPMDVKEACHFKHLVGGCSGRYLRYYYDSTNEKCKRFIWTGCFGNGNRFFDYNSCNATCAGIHNDLDETEEDEPDTPIAIICGVLLALVVCAILITVIVLVVKSKKKKQKKARGKTKDAKIDSPLQEGGIEMT</sequence>
<dbReference type="PANTHER" id="PTHR10083:SF373">
    <property type="entry name" value="SERINE PEPTIDASE INHIBITOR, KUNITZ TYPE, 2"/>
    <property type="match status" value="1"/>
</dbReference>
<evidence type="ECO:0000256" key="3">
    <source>
        <dbReference type="SAM" id="Phobius"/>
    </source>
</evidence>
<dbReference type="SMART" id="SM00131">
    <property type="entry name" value="KU"/>
    <property type="match status" value="2"/>
</dbReference>
<reference evidence="6 7" key="1">
    <citation type="submission" date="2021-06" db="EMBL/GenBank/DDBJ databases">
        <authorList>
            <person name="Palmer J.M."/>
        </authorList>
    </citation>
    <scope>NUCLEOTIDE SEQUENCE [LARGE SCALE GENOMIC DNA]</scope>
    <source>
        <strain evidence="6 7">GA_2019</strain>
        <tissue evidence="6">Muscle</tissue>
    </source>
</reference>
<dbReference type="PROSITE" id="PS50279">
    <property type="entry name" value="BPTI_KUNITZ_2"/>
    <property type="match status" value="2"/>
</dbReference>
<dbReference type="PROSITE" id="PS00280">
    <property type="entry name" value="BPTI_KUNITZ_1"/>
    <property type="match status" value="1"/>
</dbReference>
<evidence type="ECO:0000256" key="1">
    <source>
        <dbReference type="ARBA" id="ARBA00023157"/>
    </source>
</evidence>
<evidence type="ECO:0000256" key="2">
    <source>
        <dbReference type="SAM" id="MobiDB-lite"/>
    </source>
</evidence>
<keyword evidence="1" id="KW-1015">Disulfide bond</keyword>
<dbReference type="InterPro" id="IPR020901">
    <property type="entry name" value="Prtase_inh_Kunz-CS"/>
</dbReference>
<dbReference type="EMBL" id="JAHRIO010094138">
    <property type="protein sequence ID" value="MEQ2189793.1"/>
    <property type="molecule type" value="Genomic_DNA"/>
</dbReference>
<dbReference type="PRINTS" id="PR00759">
    <property type="entry name" value="BASICPTASE"/>
</dbReference>
<name>A0ABV0Q2N9_9TELE</name>
<dbReference type="InterPro" id="IPR036880">
    <property type="entry name" value="Kunitz_BPTI_sf"/>
</dbReference>
<keyword evidence="3" id="KW-1133">Transmembrane helix</keyword>
<dbReference type="SUPFAM" id="SSF57362">
    <property type="entry name" value="BPTI-like"/>
    <property type="match status" value="2"/>
</dbReference>
<evidence type="ECO:0000313" key="6">
    <source>
        <dbReference type="EMBL" id="MEQ2189793.1"/>
    </source>
</evidence>
<feature type="chain" id="PRO_5045689918" description="BPTI/Kunitz inhibitor domain-containing protein" evidence="4">
    <location>
        <begin position="20"/>
        <end position="215"/>
    </location>
</feature>
<keyword evidence="3" id="KW-0812">Transmembrane</keyword>
<protein>
    <recommendedName>
        <fullName evidence="5">BPTI/Kunitz inhibitor domain-containing protein</fullName>
    </recommendedName>
</protein>
<keyword evidence="4" id="KW-0732">Signal</keyword>
<dbReference type="CDD" id="cd00109">
    <property type="entry name" value="Kunitz-type"/>
    <property type="match status" value="1"/>
</dbReference>
<accession>A0ABV0Q2N9</accession>
<feature type="transmembrane region" description="Helical" evidence="3">
    <location>
        <begin position="160"/>
        <end position="184"/>
    </location>
</feature>
<proteinExistence type="predicted"/>
<organism evidence="6 7">
    <name type="scientific">Goodea atripinnis</name>
    <dbReference type="NCBI Taxonomy" id="208336"/>
    <lineage>
        <taxon>Eukaryota</taxon>
        <taxon>Metazoa</taxon>
        <taxon>Chordata</taxon>
        <taxon>Craniata</taxon>
        <taxon>Vertebrata</taxon>
        <taxon>Euteleostomi</taxon>
        <taxon>Actinopterygii</taxon>
        <taxon>Neopterygii</taxon>
        <taxon>Teleostei</taxon>
        <taxon>Neoteleostei</taxon>
        <taxon>Acanthomorphata</taxon>
        <taxon>Ovalentaria</taxon>
        <taxon>Atherinomorphae</taxon>
        <taxon>Cyprinodontiformes</taxon>
        <taxon>Goodeidae</taxon>
        <taxon>Goodea</taxon>
    </lineage>
</organism>
<feature type="signal peptide" evidence="4">
    <location>
        <begin position="1"/>
        <end position="19"/>
    </location>
</feature>
<dbReference type="PANTHER" id="PTHR10083">
    <property type="entry name" value="KUNITZ-TYPE PROTEASE INHIBITOR-RELATED"/>
    <property type="match status" value="1"/>
</dbReference>
<dbReference type="Pfam" id="PF00014">
    <property type="entry name" value="Kunitz_BPTI"/>
    <property type="match status" value="2"/>
</dbReference>
<evidence type="ECO:0000313" key="7">
    <source>
        <dbReference type="Proteomes" id="UP001476798"/>
    </source>
</evidence>
<feature type="domain" description="BPTI/Kunitz inhibitor" evidence="5">
    <location>
        <begin position="91"/>
        <end position="141"/>
    </location>
</feature>
<feature type="region of interest" description="Disordered" evidence="2">
    <location>
        <begin position="193"/>
        <end position="215"/>
    </location>
</feature>
<dbReference type="Proteomes" id="UP001476798">
    <property type="component" value="Unassembled WGS sequence"/>
</dbReference>
<feature type="domain" description="BPTI/Kunitz inhibitor" evidence="5">
    <location>
        <begin position="25"/>
        <end position="75"/>
    </location>
</feature>
<keyword evidence="7" id="KW-1185">Reference proteome</keyword>